<dbReference type="GO" id="GO:0009228">
    <property type="term" value="P:thiamine biosynthetic process"/>
    <property type="evidence" value="ECO:0007669"/>
    <property type="project" value="UniProtKB-KW"/>
</dbReference>
<comment type="function">
    <text evidence="6">Involved in the biosynthesis of the thiazole moiety of thiamine. Catalyzes the conversion of NAD and glycine to adenosine diphosphate 5-(2-hydroxyethyl)-4-methylthiazole-2-carboxylate (ADT), an adenylated thiazole intermediate, using free sulfide as a source of sulfur.</text>
</comment>
<reference evidence="8" key="1">
    <citation type="submission" date="2016-12" db="EMBL/GenBank/DDBJ databases">
        <authorList>
            <person name="Herbold C."/>
        </authorList>
    </citation>
    <scope>NUCLEOTIDE SEQUENCE [LARGE SCALE GENOMIC DNA]</scope>
</reference>
<evidence type="ECO:0000256" key="1">
    <source>
        <dbReference type="ARBA" id="ARBA00022679"/>
    </source>
</evidence>
<keyword evidence="4 6" id="KW-0408">Iron</keyword>
<dbReference type="GO" id="GO:0052837">
    <property type="term" value="P:thiazole biosynthetic process"/>
    <property type="evidence" value="ECO:0007669"/>
    <property type="project" value="UniProtKB-UniRule"/>
</dbReference>
<comment type="caution">
    <text evidence="6">Lacks conserved residue(s) required for the propagation of feature annotation.</text>
</comment>
<evidence type="ECO:0000256" key="3">
    <source>
        <dbReference type="ARBA" id="ARBA00022977"/>
    </source>
</evidence>
<keyword evidence="1 6" id="KW-0808">Transferase</keyword>
<dbReference type="GO" id="GO:0009229">
    <property type="term" value="P:thiamine diphosphate biosynthetic process"/>
    <property type="evidence" value="ECO:0007669"/>
    <property type="project" value="UniProtKB-UniRule"/>
</dbReference>
<keyword evidence="8" id="KW-1185">Reference proteome</keyword>
<protein>
    <recommendedName>
        <fullName evidence="6">Thiamine thiazole synthase</fullName>
        <ecNumber evidence="6">2.4.2.59</ecNumber>
    </recommendedName>
</protein>
<evidence type="ECO:0000256" key="5">
    <source>
        <dbReference type="ARBA" id="ARBA00023027"/>
    </source>
</evidence>
<dbReference type="GO" id="GO:0016763">
    <property type="term" value="F:pentosyltransferase activity"/>
    <property type="evidence" value="ECO:0007669"/>
    <property type="project" value="UniProtKB-UniRule"/>
</dbReference>
<comment type="pathway">
    <text evidence="6">Cofactor biosynthesis; thiamine diphosphate biosynthesis.</text>
</comment>
<dbReference type="AlphaFoldDB" id="A0A2H1EIT0"/>
<comment type="similarity">
    <text evidence="6">Belongs to the THI4 family.</text>
</comment>
<feature type="binding site" description="in other chain" evidence="6">
    <location>
        <position position="235"/>
    </location>
    <ligand>
        <name>NAD(+)</name>
        <dbReference type="ChEBI" id="CHEBI:57540"/>
        <note>ligand shared between two adjacent protomers</note>
    </ligand>
</feature>
<evidence type="ECO:0000256" key="2">
    <source>
        <dbReference type="ARBA" id="ARBA00022723"/>
    </source>
</evidence>
<dbReference type="SUPFAM" id="SSF51905">
    <property type="entry name" value="FAD/NAD(P)-binding domain"/>
    <property type="match status" value="1"/>
</dbReference>
<gene>
    <name evidence="6" type="primary">thi4</name>
    <name evidence="7" type="ORF">NSIN_40080</name>
</gene>
<feature type="binding site" description="in other chain" evidence="6">
    <location>
        <position position="51"/>
    </location>
    <ligand>
        <name>NAD(+)</name>
        <dbReference type="ChEBI" id="CHEBI:57540"/>
        <note>ligand shared between two adjacent protomers</note>
    </ligand>
</feature>
<dbReference type="NCBIfam" id="TIGR00292">
    <property type="entry name" value="sulfide-dependent adenosine diphosphate thiazole synthase"/>
    <property type="match status" value="1"/>
</dbReference>
<evidence type="ECO:0000313" key="7">
    <source>
        <dbReference type="EMBL" id="SHO47393.1"/>
    </source>
</evidence>
<feature type="binding site" description="in other chain" evidence="6">
    <location>
        <position position="188"/>
    </location>
    <ligand>
        <name>Fe cation</name>
        <dbReference type="ChEBI" id="CHEBI:24875"/>
        <note>ligand shared between two adjacent protomers</note>
    </ligand>
</feature>
<evidence type="ECO:0000256" key="4">
    <source>
        <dbReference type="ARBA" id="ARBA00023004"/>
    </source>
</evidence>
<evidence type="ECO:0000256" key="6">
    <source>
        <dbReference type="HAMAP-Rule" id="MF_00304"/>
    </source>
</evidence>
<feature type="binding site" evidence="6">
    <location>
        <position position="173"/>
    </location>
    <ligand>
        <name>Fe cation</name>
        <dbReference type="ChEBI" id="CHEBI:24875"/>
        <note>ligand shared between two adjacent protomers</note>
    </ligand>
</feature>
<feature type="binding site" evidence="6">
    <location>
        <position position="173"/>
    </location>
    <ligand>
        <name>NAD(+)</name>
        <dbReference type="ChEBI" id="CHEBI:57540"/>
        <note>ligand shared between two adjacent protomers</note>
    </ligand>
</feature>
<sequence length="273" mass="29744">MQKATLREDEAPKIFADSREVDITRAIANEFHSVLIDRSDCDVIVIGAGPAGLTASRELSLMGFKVLVIEQNNYLGGGYWLGGYMMNPVTVRAPAQKVWDELGIPYKQISEGLFLTPGPHAVSKLIAAACDAGVKFLQLTKFDDLVLKNGRVSGIVVNWMPVSALPRNITCVDPVALESKMVIDASGHDSVAVKRLVDRKLVEWKGMDPMWVDDGENRVVYKTGEVYPGLVISGMSVTETYGLARMGPTYGSMLLSGKKAAEVTAAKLKELRR</sequence>
<dbReference type="PANTHER" id="PTHR43422:SF3">
    <property type="entry name" value="THIAMINE THIAZOLE SYNTHASE"/>
    <property type="match status" value="1"/>
</dbReference>
<dbReference type="InterPro" id="IPR022828">
    <property type="entry name" value="Thi4_prok"/>
</dbReference>
<dbReference type="Pfam" id="PF01946">
    <property type="entry name" value="Thi4"/>
    <property type="match status" value="1"/>
</dbReference>
<dbReference type="GO" id="GO:0005506">
    <property type="term" value="F:iron ion binding"/>
    <property type="evidence" value="ECO:0007669"/>
    <property type="project" value="UniProtKB-UniRule"/>
</dbReference>
<dbReference type="Gene3D" id="3.50.50.60">
    <property type="entry name" value="FAD/NAD(P)-binding domain"/>
    <property type="match status" value="1"/>
</dbReference>
<dbReference type="OrthoDB" id="4240at2157"/>
<comment type="catalytic activity">
    <reaction evidence="6">
        <text>hydrogen sulfide + glycine + NAD(+) = ADP-5-ethyl-4-methylthiazole-2-carboxylate + nicotinamide + 3 H2O + H(+)</text>
        <dbReference type="Rhea" id="RHEA:55704"/>
        <dbReference type="ChEBI" id="CHEBI:15377"/>
        <dbReference type="ChEBI" id="CHEBI:15378"/>
        <dbReference type="ChEBI" id="CHEBI:17154"/>
        <dbReference type="ChEBI" id="CHEBI:29919"/>
        <dbReference type="ChEBI" id="CHEBI:57305"/>
        <dbReference type="ChEBI" id="CHEBI:57540"/>
        <dbReference type="ChEBI" id="CHEBI:139151"/>
        <dbReference type="EC" id="2.4.2.59"/>
    </reaction>
</comment>
<keyword evidence="3 6" id="KW-0784">Thiamine biosynthesis</keyword>
<dbReference type="InterPro" id="IPR002922">
    <property type="entry name" value="Thi4_fam"/>
</dbReference>
<comment type="cofactor">
    <cofactor evidence="6">
        <name>Fe(2+)</name>
        <dbReference type="ChEBI" id="CHEBI:29033"/>
    </cofactor>
</comment>
<dbReference type="InterPro" id="IPR036188">
    <property type="entry name" value="FAD/NAD-bd_sf"/>
</dbReference>
<dbReference type="HAMAP" id="MF_00304">
    <property type="entry name" value="Thi4"/>
    <property type="match status" value="1"/>
</dbReference>
<evidence type="ECO:0000313" key="8">
    <source>
        <dbReference type="Proteomes" id="UP000232412"/>
    </source>
</evidence>
<dbReference type="GO" id="GO:0016853">
    <property type="term" value="F:isomerase activity"/>
    <property type="evidence" value="ECO:0007669"/>
    <property type="project" value="UniProtKB-KW"/>
</dbReference>
<organism evidence="7 8">
    <name type="scientific">Nitrosotalea sinensis</name>
    <dbReference type="NCBI Taxonomy" id="1499975"/>
    <lineage>
        <taxon>Archaea</taxon>
        <taxon>Nitrososphaerota</taxon>
        <taxon>Nitrososphaeria</taxon>
        <taxon>Nitrosotaleales</taxon>
        <taxon>Nitrosotaleaceae</taxon>
        <taxon>Nitrosotalea</taxon>
    </lineage>
</organism>
<dbReference type="PANTHER" id="PTHR43422">
    <property type="entry name" value="THIAMINE THIAZOLE SYNTHASE"/>
    <property type="match status" value="1"/>
</dbReference>
<dbReference type="EC" id="2.4.2.59" evidence="6"/>
<proteinExistence type="inferred from homology"/>
<comment type="subunit">
    <text evidence="6">Homooctamer; tetramer of dimers.</text>
</comment>
<keyword evidence="2 6" id="KW-0479">Metal-binding</keyword>
<feature type="binding site" description="in other chain" evidence="6">
    <location>
        <position position="78"/>
    </location>
    <ligand>
        <name>NAD(+)</name>
        <dbReference type="ChEBI" id="CHEBI:57540"/>
        <note>ligand shared between two adjacent protomers</note>
    </ligand>
</feature>
<keyword evidence="7" id="KW-0413">Isomerase</keyword>
<dbReference type="RefSeq" id="WP_101010689.1">
    <property type="nucleotide sequence ID" value="NZ_FRFC01000005.1"/>
</dbReference>
<accession>A0A2H1EIT0</accession>
<dbReference type="UniPathway" id="UPA00060"/>
<feature type="binding site" evidence="6">
    <location>
        <position position="245"/>
    </location>
    <ligand>
        <name>glycine</name>
        <dbReference type="ChEBI" id="CHEBI:57305"/>
    </ligand>
</feature>
<name>A0A2H1EIT0_9ARCH</name>
<keyword evidence="5 6" id="KW-0520">NAD</keyword>
<dbReference type="EMBL" id="FRFC01000005">
    <property type="protein sequence ID" value="SHO47393.1"/>
    <property type="molecule type" value="Genomic_DNA"/>
</dbReference>
<feature type="binding site" description="in other chain" evidence="6">
    <location>
        <begin position="70"/>
        <end position="71"/>
    </location>
    <ligand>
        <name>NAD(+)</name>
        <dbReference type="ChEBI" id="CHEBI:57540"/>
        <note>ligand shared between two adjacent protomers</note>
    </ligand>
</feature>
<dbReference type="Proteomes" id="UP000232412">
    <property type="component" value="Unassembled WGS sequence"/>
</dbReference>